<protein>
    <submittedName>
        <fullName evidence="1">Uncharacterized protein</fullName>
    </submittedName>
</protein>
<dbReference type="Proteomes" id="UP001150603">
    <property type="component" value="Unassembled WGS sequence"/>
</dbReference>
<gene>
    <name evidence="1" type="ORF">FBU59_006440</name>
</gene>
<proteinExistence type="predicted"/>
<accession>A0ACC1J021</accession>
<name>A0ACC1J021_9FUNG</name>
<reference evidence="1" key="1">
    <citation type="submission" date="2022-07" db="EMBL/GenBank/DDBJ databases">
        <title>Phylogenomic reconstructions and comparative analyses of Kickxellomycotina fungi.</title>
        <authorList>
            <person name="Reynolds N.K."/>
            <person name="Stajich J.E."/>
            <person name="Barry K."/>
            <person name="Grigoriev I.V."/>
            <person name="Crous P."/>
            <person name="Smith M.E."/>
        </authorList>
    </citation>
    <scope>NUCLEOTIDE SEQUENCE</scope>
    <source>
        <strain evidence="1">NRRL 5244</strain>
    </source>
</reference>
<keyword evidence="2" id="KW-1185">Reference proteome</keyword>
<sequence length="107" mass="11535">FNDPLAVAIVVGLVATALANLYYIQRALRLCSTLTVVPLTYCSSSLMALVSSLVYFDQIRLLSALQIAMISIGIVLLAVGVMFLSSKTEDQEGPLYLPPEDPSDDII</sequence>
<evidence type="ECO:0000313" key="2">
    <source>
        <dbReference type="Proteomes" id="UP001150603"/>
    </source>
</evidence>
<evidence type="ECO:0000313" key="1">
    <source>
        <dbReference type="EMBL" id="KAJ1932239.1"/>
    </source>
</evidence>
<organism evidence="1 2">
    <name type="scientific">Linderina macrospora</name>
    <dbReference type="NCBI Taxonomy" id="4868"/>
    <lineage>
        <taxon>Eukaryota</taxon>
        <taxon>Fungi</taxon>
        <taxon>Fungi incertae sedis</taxon>
        <taxon>Zoopagomycota</taxon>
        <taxon>Kickxellomycotina</taxon>
        <taxon>Kickxellomycetes</taxon>
        <taxon>Kickxellales</taxon>
        <taxon>Kickxellaceae</taxon>
        <taxon>Linderina</taxon>
    </lineage>
</organism>
<comment type="caution">
    <text evidence="1">The sequence shown here is derived from an EMBL/GenBank/DDBJ whole genome shotgun (WGS) entry which is preliminary data.</text>
</comment>
<dbReference type="EMBL" id="JANBPW010005617">
    <property type="protein sequence ID" value="KAJ1932239.1"/>
    <property type="molecule type" value="Genomic_DNA"/>
</dbReference>
<feature type="non-terminal residue" evidence="1">
    <location>
        <position position="1"/>
    </location>
</feature>